<protein>
    <recommendedName>
        <fullName evidence="1">DUF4219 domain-containing protein</fullName>
    </recommendedName>
</protein>
<accession>A0A2I0WHT4</accession>
<evidence type="ECO:0000313" key="2">
    <source>
        <dbReference type="EMBL" id="PKU75225.1"/>
    </source>
</evidence>
<dbReference type="EMBL" id="KZ502628">
    <property type="protein sequence ID" value="PKU75225.1"/>
    <property type="molecule type" value="Genomic_DNA"/>
</dbReference>
<organism evidence="2 3">
    <name type="scientific">Dendrobium catenatum</name>
    <dbReference type="NCBI Taxonomy" id="906689"/>
    <lineage>
        <taxon>Eukaryota</taxon>
        <taxon>Viridiplantae</taxon>
        <taxon>Streptophyta</taxon>
        <taxon>Embryophyta</taxon>
        <taxon>Tracheophyta</taxon>
        <taxon>Spermatophyta</taxon>
        <taxon>Magnoliopsida</taxon>
        <taxon>Liliopsida</taxon>
        <taxon>Asparagales</taxon>
        <taxon>Orchidaceae</taxon>
        <taxon>Epidendroideae</taxon>
        <taxon>Malaxideae</taxon>
        <taxon>Dendrobiinae</taxon>
        <taxon>Dendrobium</taxon>
    </lineage>
</organism>
<sequence>MFDQGAKLAMGNGCKISFLILPNIWYQSQMPKQMPSPMKNGEKSIFDDVVGDTTTSKLTTTRDNSMSMQLPLLTKMNYVVWAMKMEILMEAQGLWEVVEEGTEDRRKDKSAFAMIGFYLDCSVPKKPPPLLLCAKSVFLSFQIGTRLSAKAVRRWRVYEANRP</sequence>
<evidence type="ECO:0000259" key="1">
    <source>
        <dbReference type="Pfam" id="PF13961"/>
    </source>
</evidence>
<evidence type="ECO:0000313" key="3">
    <source>
        <dbReference type="Proteomes" id="UP000233837"/>
    </source>
</evidence>
<dbReference type="InterPro" id="IPR025314">
    <property type="entry name" value="DUF4219"/>
</dbReference>
<dbReference type="AlphaFoldDB" id="A0A2I0WHT4"/>
<gene>
    <name evidence="2" type="ORF">MA16_Dca015747</name>
</gene>
<name>A0A2I0WHT4_9ASPA</name>
<dbReference type="Pfam" id="PF13961">
    <property type="entry name" value="DUF4219"/>
    <property type="match status" value="1"/>
</dbReference>
<reference evidence="2 3" key="1">
    <citation type="journal article" date="2016" name="Sci. Rep.">
        <title>The Dendrobium catenatum Lindl. genome sequence provides insights into polysaccharide synthase, floral development and adaptive evolution.</title>
        <authorList>
            <person name="Zhang G.Q."/>
            <person name="Xu Q."/>
            <person name="Bian C."/>
            <person name="Tsai W.C."/>
            <person name="Yeh C.M."/>
            <person name="Liu K.W."/>
            <person name="Yoshida K."/>
            <person name="Zhang L.S."/>
            <person name="Chang S.B."/>
            <person name="Chen F."/>
            <person name="Shi Y."/>
            <person name="Su Y.Y."/>
            <person name="Zhang Y.Q."/>
            <person name="Chen L.J."/>
            <person name="Yin Y."/>
            <person name="Lin M."/>
            <person name="Huang H."/>
            <person name="Deng H."/>
            <person name="Wang Z.W."/>
            <person name="Zhu S.L."/>
            <person name="Zhao X."/>
            <person name="Deng C."/>
            <person name="Niu S.C."/>
            <person name="Huang J."/>
            <person name="Wang M."/>
            <person name="Liu G.H."/>
            <person name="Yang H.J."/>
            <person name="Xiao X.J."/>
            <person name="Hsiao Y.Y."/>
            <person name="Wu W.L."/>
            <person name="Chen Y.Y."/>
            <person name="Mitsuda N."/>
            <person name="Ohme-Takagi M."/>
            <person name="Luo Y.B."/>
            <person name="Van de Peer Y."/>
            <person name="Liu Z.J."/>
        </authorList>
    </citation>
    <scope>NUCLEOTIDE SEQUENCE [LARGE SCALE GENOMIC DNA]</scope>
    <source>
        <tissue evidence="2">The whole plant</tissue>
    </source>
</reference>
<proteinExistence type="predicted"/>
<dbReference type="Proteomes" id="UP000233837">
    <property type="component" value="Unassembled WGS sequence"/>
</dbReference>
<reference evidence="2 3" key="2">
    <citation type="journal article" date="2017" name="Nature">
        <title>The Apostasia genome and the evolution of orchids.</title>
        <authorList>
            <person name="Zhang G.Q."/>
            <person name="Liu K.W."/>
            <person name="Li Z."/>
            <person name="Lohaus R."/>
            <person name="Hsiao Y.Y."/>
            <person name="Niu S.C."/>
            <person name="Wang J.Y."/>
            <person name="Lin Y.C."/>
            <person name="Xu Q."/>
            <person name="Chen L.J."/>
            <person name="Yoshida K."/>
            <person name="Fujiwara S."/>
            <person name="Wang Z.W."/>
            <person name="Zhang Y.Q."/>
            <person name="Mitsuda N."/>
            <person name="Wang M."/>
            <person name="Liu G.H."/>
            <person name="Pecoraro L."/>
            <person name="Huang H.X."/>
            <person name="Xiao X.J."/>
            <person name="Lin M."/>
            <person name="Wu X.Y."/>
            <person name="Wu W.L."/>
            <person name="Chen Y.Y."/>
            <person name="Chang S.B."/>
            <person name="Sakamoto S."/>
            <person name="Ohme-Takagi M."/>
            <person name="Yagi M."/>
            <person name="Zeng S.J."/>
            <person name="Shen C.Y."/>
            <person name="Yeh C.M."/>
            <person name="Luo Y.B."/>
            <person name="Tsai W.C."/>
            <person name="Van de Peer Y."/>
            <person name="Liu Z.J."/>
        </authorList>
    </citation>
    <scope>NUCLEOTIDE SEQUENCE [LARGE SCALE GENOMIC DNA]</scope>
    <source>
        <tissue evidence="2">The whole plant</tissue>
    </source>
</reference>
<feature type="domain" description="DUF4219" evidence="1">
    <location>
        <begin position="73"/>
        <end position="99"/>
    </location>
</feature>
<keyword evidence="3" id="KW-1185">Reference proteome</keyword>